<evidence type="ECO:0000256" key="5">
    <source>
        <dbReference type="ARBA" id="ARBA00022898"/>
    </source>
</evidence>
<dbReference type="RefSeq" id="WP_103322893.1">
    <property type="nucleotide sequence ID" value="NZ_CBCPHH010000001.1"/>
</dbReference>
<proteinExistence type="inferred from homology"/>
<evidence type="ECO:0000259" key="7">
    <source>
        <dbReference type="Pfam" id="PF00155"/>
    </source>
</evidence>
<dbReference type="InterPro" id="IPR004839">
    <property type="entry name" value="Aminotransferase_I/II_large"/>
</dbReference>
<dbReference type="EC" id="2.6.1.-" evidence="6"/>
<dbReference type="PANTHER" id="PTHR46383">
    <property type="entry name" value="ASPARTATE AMINOTRANSFERASE"/>
    <property type="match status" value="1"/>
</dbReference>
<comment type="cofactor">
    <cofactor evidence="1 6">
        <name>pyridoxal 5'-phosphate</name>
        <dbReference type="ChEBI" id="CHEBI:597326"/>
    </cofactor>
</comment>
<dbReference type="PRINTS" id="PR00753">
    <property type="entry name" value="ACCSYNTHASE"/>
</dbReference>
<dbReference type="InterPro" id="IPR015422">
    <property type="entry name" value="PyrdxlP-dep_Trfase_small"/>
</dbReference>
<dbReference type="Gene3D" id="3.90.1150.10">
    <property type="entry name" value="Aspartate Aminotransferase, domain 1"/>
    <property type="match status" value="1"/>
</dbReference>
<dbReference type="InterPro" id="IPR050596">
    <property type="entry name" value="AspAT/PAT-like"/>
</dbReference>
<evidence type="ECO:0000256" key="3">
    <source>
        <dbReference type="ARBA" id="ARBA00022576"/>
    </source>
</evidence>
<dbReference type="Proteomes" id="UP000627155">
    <property type="component" value="Chromosome"/>
</dbReference>
<comment type="similarity">
    <text evidence="2 6">Belongs to the class-I pyridoxal-phosphate-dependent aminotransferase family.</text>
</comment>
<reference evidence="8 9" key="1">
    <citation type="submission" date="2021-02" db="EMBL/GenBank/DDBJ databases">
        <title>FDA dAtabase for Regulatory Grade micrObial Sequences (FDA-ARGOS): Supporting development and validation of Infectious Disease Dx tests.</title>
        <authorList>
            <person name="Sproer C."/>
            <person name="Gronow S."/>
            <person name="Severitt S."/>
            <person name="Schroder I."/>
            <person name="Tallon L."/>
            <person name="Sadzewicz L."/>
            <person name="Zhao X."/>
            <person name="Boylan J."/>
            <person name="Ott S."/>
            <person name="Bowen H."/>
            <person name="Vavikolanu K."/>
            <person name="Mehta A."/>
            <person name="Aluvathingal J."/>
            <person name="Nadendla S."/>
            <person name="Lowell S."/>
            <person name="Myers T."/>
            <person name="Yan Y."/>
            <person name="Sichtig H."/>
        </authorList>
    </citation>
    <scope>NUCLEOTIDE SEQUENCE [LARGE SCALE GENOMIC DNA]</scope>
    <source>
        <strain evidence="8 9">FDAARGOS_1207</strain>
    </source>
</reference>
<dbReference type="GO" id="GO:0008483">
    <property type="term" value="F:transaminase activity"/>
    <property type="evidence" value="ECO:0007669"/>
    <property type="project" value="UniProtKB-KW"/>
</dbReference>
<dbReference type="CDD" id="cd00609">
    <property type="entry name" value="AAT_like"/>
    <property type="match status" value="1"/>
</dbReference>
<organism evidence="8 9">
    <name type="scientific">Mammaliicoccus vitulinus</name>
    <dbReference type="NCBI Taxonomy" id="71237"/>
    <lineage>
        <taxon>Bacteria</taxon>
        <taxon>Bacillati</taxon>
        <taxon>Bacillota</taxon>
        <taxon>Bacilli</taxon>
        <taxon>Bacillales</taxon>
        <taxon>Staphylococcaceae</taxon>
        <taxon>Mammaliicoccus</taxon>
    </lineage>
</organism>
<dbReference type="Gene3D" id="3.40.640.10">
    <property type="entry name" value="Type I PLP-dependent aspartate aminotransferase-like (Major domain)"/>
    <property type="match status" value="1"/>
</dbReference>
<keyword evidence="5" id="KW-0663">Pyridoxal phosphate</keyword>
<dbReference type="InterPro" id="IPR015424">
    <property type="entry name" value="PyrdxlP-dep_Trfase"/>
</dbReference>
<sequence length="385" mass="43222">MQLPLNKFASQLQVSGIRAISNRIPEIDDVVNLTVGQPDFLVPVSVKEAMKDAIDQNFTSYSHNAGLLELRKVVQSYYKNRFNASFTTNEILITNGASEALDTTLRGIIEQGDEVLIPSPVYAGYVPLIELLGAKPIYIDTTQTGLKITPDLVEAHITDKTKAILLNYPNNPTGITLNQQEVEALIDVFKAYPIYIISDEIYAENTFGQPHTSFASYDVIKDQCILLGGLSKSHSMTGLRIGFLLGPEYVMKQLTFVHAYNCICANVPSQYAAIEALTNAIDSPKEMNKAYIERRDYVYKRLIEMGFILNEKPQGAFYIFPQISQFGMDDYEFCMKALEDYHVAIVPGSAFTHIGKGYIRISYAYNIKSLEEGLNRLERMIQEVF</sequence>
<evidence type="ECO:0000313" key="8">
    <source>
        <dbReference type="EMBL" id="QRO85295.1"/>
    </source>
</evidence>
<keyword evidence="3 6" id="KW-0032">Aminotransferase</keyword>
<dbReference type="InterPro" id="IPR004838">
    <property type="entry name" value="NHTrfase_class1_PyrdxlP-BS"/>
</dbReference>
<evidence type="ECO:0000313" key="9">
    <source>
        <dbReference type="Proteomes" id="UP000627155"/>
    </source>
</evidence>
<dbReference type="SUPFAM" id="SSF53383">
    <property type="entry name" value="PLP-dependent transferases"/>
    <property type="match status" value="1"/>
</dbReference>
<keyword evidence="9" id="KW-1185">Reference proteome</keyword>
<protein>
    <recommendedName>
        <fullName evidence="6">Aminotransferase</fullName>
        <ecNumber evidence="6">2.6.1.-</ecNumber>
    </recommendedName>
</protein>
<dbReference type="PANTHER" id="PTHR46383:SF4">
    <property type="entry name" value="AMINOTRANSFERASE"/>
    <property type="match status" value="1"/>
</dbReference>
<feature type="domain" description="Aminotransferase class I/classII large" evidence="7">
    <location>
        <begin position="29"/>
        <end position="377"/>
    </location>
</feature>
<dbReference type="EMBL" id="CP069486">
    <property type="protein sequence ID" value="QRO85295.1"/>
    <property type="molecule type" value="Genomic_DNA"/>
</dbReference>
<evidence type="ECO:0000256" key="6">
    <source>
        <dbReference type="RuleBase" id="RU000481"/>
    </source>
</evidence>
<evidence type="ECO:0000256" key="4">
    <source>
        <dbReference type="ARBA" id="ARBA00022679"/>
    </source>
</evidence>
<name>A0ABX7HFA1_9STAP</name>
<evidence type="ECO:0000256" key="2">
    <source>
        <dbReference type="ARBA" id="ARBA00007441"/>
    </source>
</evidence>
<dbReference type="InterPro" id="IPR015421">
    <property type="entry name" value="PyrdxlP-dep_Trfase_major"/>
</dbReference>
<evidence type="ECO:0000256" key="1">
    <source>
        <dbReference type="ARBA" id="ARBA00001933"/>
    </source>
</evidence>
<gene>
    <name evidence="8" type="ORF">I6J37_00900</name>
</gene>
<keyword evidence="4 6" id="KW-0808">Transferase</keyword>
<accession>A0ABX7HFA1</accession>
<dbReference type="Pfam" id="PF00155">
    <property type="entry name" value="Aminotran_1_2"/>
    <property type="match status" value="1"/>
</dbReference>
<dbReference type="PROSITE" id="PS00105">
    <property type="entry name" value="AA_TRANSFER_CLASS_1"/>
    <property type="match status" value="1"/>
</dbReference>